<proteinExistence type="predicted"/>
<dbReference type="Pfam" id="PF00271">
    <property type="entry name" value="Helicase_C"/>
    <property type="match status" value="1"/>
</dbReference>
<dbReference type="SUPFAM" id="SSF57850">
    <property type="entry name" value="RING/U-box"/>
    <property type="match status" value="1"/>
</dbReference>
<dbReference type="InterPro" id="IPR049730">
    <property type="entry name" value="SNF2/RAD54-like_C"/>
</dbReference>
<dbReference type="InterPro" id="IPR000330">
    <property type="entry name" value="SNF2_N"/>
</dbReference>
<dbReference type="GO" id="GO:0005524">
    <property type="term" value="F:ATP binding"/>
    <property type="evidence" value="ECO:0007669"/>
    <property type="project" value="UniProtKB-KW"/>
</dbReference>
<dbReference type="PANTHER" id="PTHR45626:SF22">
    <property type="entry name" value="DNA REPAIR PROTEIN RAD5"/>
    <property type="match status" value="1"/>
</dbReference>
<dbReference type="CDD" id="cd18008">
    <property type="entry name" value="DEXDc_SHPRH-like"/>
    <property type="match status" value="1"/>
</dbReference>
<feature type="domain" description="Helicase C-terminal" evidence="12">
    <location>
        <begin position="1014"/>
        <end position="1199"/>
    </location>
</feature>
<dbReference type="InterPro" id="IPR050628">
    <property type="entry name" value="SNF2_RAD54_helicase_TF"/>
</dbReference>
<dbReference type="GO" id="GO:0008270">
    <property type="term" value="F:zinc ion binding"/>
    <property type="evidence" value="ECO:0007669"/>
    <property type="project" value="UniProtKB-KW"/>
</dbReference>
<evidence type="ECO:0000256" key="3">
    <source>
        <dbReference type="ARBA" id="ARBA00022771"/>
    </source>
</evidence>
<feature type="region of interest" description="Disordered" evidence="9">
    <location>
        <begin position="76"/>
        <end position="117"/>
    </location>
</feature>
<feature type="compositionally biased region" description="Low complexity" evidence="9">
    <location>
        <begin position="13"/>
        <end position="23"/>
    </location>
</feature>
<dbReference type="Gene3D" id="3.40.50.10810">
    <property type="entry name" value="Tandem AAA-ATPase domain"/>
    <property type="match status" value="2"/>
</dbReference>
<keyword evidence="5" id="KW-0347">Helicase</keyword>
<keyword evidence="6" id="KW-0862">Zinc</keyword>
<dbReference type="PROSITE" id="PS51194">
    <property type="entry name" value="HELICASE_CTER"/>
    <property type="match status" value="1"/>
</dbReference>
<dbReference type="EMBL" id="JALLPB020000875">
    <property type="protein sequence ID" value="KAL3806165.1"/>
    <property type="molecule type" value="Genomic_DNA"/>
</dbReference>
<evidence type="ECO:0000256" key="2">
    <source>
        <dbReference type="ARBA" id="ARBA00022741"/>
    </source>
</evidence>
<dbReference type="PROSITE" id="PS00518">
    <property type="entry name" value="ZF_RING_1"/>
    <property type="match status" value="1"/>
</dbReference>
<dbReference type="SMART" id="SM00184">
    <property type="entry name" value="RING"/>
    <property type="match status" value="1"/>
</dbReference>
<evidence type="ECO:0000313" key="13">
    <source>
        <dbReference type="EMBL" id="KAL3806165.1"/>
    </source>
</evidence>
<dbReference type="PROSITE" id="PS50089">
    <property type="entry name" value="ZF_RING_2"/>
    <property type="match status" value="1"/>
</dbReference>
<evidence type="ECO:0000259" key="10">
    <source>
        <dbReference type="PROSITE" id="PS50089"/>
    </source>
</evidence>
<reference evidence="13 14" key="1">
    <citation type="submission" date="2024-10" db="EMBL/GenBank/DDBJ databases">
        <title>Updated reference genomes for cyclostephanoid diatoms.</title>
        <authorList>
            <person name="Roberts W.R."/>
            <person name="Alverson A.J."/>
        </authorList>
    </citation>
    <scope>NUCLEOTIDE SEQUENCE [LARGE SCALE GENOMIC DNA]</scope>
    <source>
        <strain evidence="13 14">AJA228-03</strain>
    </source>
</reference>
<keyword evidence="3 8" id="KW-0863">Zinc-finger</keyword>
<name>A0ABD3R0N1_9STRA</name>
<feature type="domain" description="RING-type" evidence="10">
    <location>
        <begin position="887"/>
        <end position="953"/>
    </location>
</feature>
<protein>
    <submittedName>
        <fullName evidence="13">Uncharacterized protein</fullName>
    </submittedName>
</protein>
<evidence type="ECO:0000259" key="11">
    <source>
        <dbReference type="PROSITE" id="PS51192"/>
    </source>
</evidence>
<dbReference type="Gene3D" id="3.30.40.10">
    <property type="entry name" value="Zinc/RING finger domain, C3HC4 (zinc finger)"/>
    <property type="match status" value="1"/>
</dbReference>
<dbReference type="GO" id="GO:0016787">
    <property type="term" value="F:hydrolase activity"/>
    <property type="evidence" value="ECO:0007669"/>
    <property type="project" value="UniProtKB-KW"/>
</dbReference>
<feature type="domain" description="Helicase ATP-binding" evidence="11">
    <location>
        <begin position="412"/>
        <end position="659"/>
    </location>
</feature>
<dbReference type="CDD" id="cd18793">
    <property type="entry name" value="SF2_C_SNF"/>
    <property type="match status" value="1"/>
</dbReference>
<evidence type="ECO:0000256" key="6">
    <source>
        <dbReference type="ARBA" id="ARBA00022833"/>
    </source>
</evidence>
<organism evidence="13 14">
    <name type="scientific">Cyclostephanos tholiformis</name>
    <dbReference type="NCBI Taxonomy" id="382380"/>
    <lineage>
        <taxon>Eukaryota</taxon>
        <taxon>Sar</taxon>
        <taxon>Stramenopiles</taxon>
        <taxon>Ochrophyta</taxon>
        <taxon>Bacillariophyta</taxon>
        <taxon>Coscinodiscophyceae</taxon>
        <taxon>Thalassiosirophycidae</taxon>
        <taxon>Stephanodiscales</taxon>
        <taxon>Stephanodiscaceae</taxon>
        <taxon>Cyclostephanos</taxon>
    </lineage>
</organism>
<dbReference type="SMART" id="SM00490">
    <property type="entry name" value="HELICc"/>
    <property type="match status" value="1"/>
</dbReference>
<keyword evidence="4" id="KW-0378">Hydrolase</keyword>
<feature type="region of interest" description="Disordered" evidence="9">
    <location>
        <begin position="13"/>
        <end position="34"/>
    </location>
</feature>
<dbReference type="InterPro" id="IPR038718">
    <property type="entry name" value="SNF2-like_sf"/>
</dbReference>
<evidence type="ECO:0000256" key="5">
    <source>
        <dbReference type="ARBA" id="ARBA00022806"/>
    </source>
</evidence>
<dbReference type="InterPro" id="IPR014001">
    <property type="entry name" value="Helicase_ATP-bd"/>
</dbReference>
<evidence type="ECO:0000256" key="9">
    <source>
        <dbReference type="SAM" id="MobiDB-lite"/>
    </source>
</evidence>
<dbReference type="Pfam" id="PF13445">
    <property type="entry name" value="zf-RING_UBOX"/>
    <property type="match status" value="1"/>
</dbReference>
<evidence type="ECO:0000256" key="8">
    <source>
        <dbReference type="PROSITE-ProRule" id="PRU00175"/>
    </source>
</evidence>
<keyword evidence="7" id="KW-0067">ATP-binding</keyword>
<dbReference type="InterPro" id="IPR013083">
    <property type="entry name" value="Znf_RING/FYVE/PHD"/>
</dbReference>
<dbReference type="AlphaFoldDB" id="A0ABD3R0N1"/>
<dbReference type="Gene3D" id="3.40.50.300">
    <property type="entry name" value="P-loop containing nucleotide triphosphate hydrolases"/>
    <property type="match status" value="1"/>
</dbReference>
<accession>A0ABD3R0N1</accession>
<dbReference type="GO" id="GO:0004386">
    <property type="term" value="F:helicase activity"/>
    <property type="evidence" value="ECO:0007669"/>
    <property type="project" value="UniProtKB-KW"/>
</dbReference>
<dbReference type="Proteomes" id="UP001530377">
    <property type="component" value="Unassembled WGS sequence"/>
</dbReference>
<gene>
    <name evidence="13" type="ORF">ACHAXA_004494</name>
</gene>
<dbReference type="PANTHER" id="PTHR45626">
    <property type="entry name" value="TRANSCRIPTION TERMINATION FACTOR 2-RELATED"/>
    <property type="match status" value="1"/>
</dbReference>
<feature type="compositionally biased region" description="Gly residues" evidence="9">
    <location>
        <begin position="96"/>
        <end position="109"/>
    </location>
</feature>
<dbReference type="InterPro" id="IPR027417">
    <property type="entry name" value="P-loop_NTPase"/>
</dbReference>
<comment type="caution">
    <text evidence="13">The sequence shown here is derived from an EMBL/GenBank/DDBJ whole genome shotgun (WGS) entry which is preliminary data.</text>
</comment>
<keyword evidence="1" id="KW-0479">Metal-binding</keyword>
<dbReference type="PROSITE" id="PS51192">
    <property type="entry name" value="HELICASE_ATP_BIND_1"/>
    <property type="match status" value="1"/>
</dbReference>
<evidence type="ECO:0000256" key="4">
    <source>
        <dbReference type="ARBA" id="ARBA00022801"/>
    </source>
</evidence>
<sequence>LLLCRRWTVARSTSAGGASTSTTKDIGGGGGHSRRRGCVDLHHGEVLDFTENRAMSTHIMTTGNNRMKTDHTVRFRSAPSSSHACAVGGRDDDGGFDGGEGGRGGGGTTARGALSPGLSSIISPLLRRRCRGRNRNRHRDDVDTSPPPLIFVEGRALMEIRDLVMGCDMPIELSVYINDPSDFFDLFEYRDHHRWRGFGGIYQDDVPSKRGGGGVRTTSGYWRRRHSGYFSGRRRARRSGVSLRPYQRQALYWMCRREGNIVAVEGGDDYDWGEDEADLELESLLAERETRSSSSISPSSPPGTSFCVGGGDPIAKCDCGPVIVKDEAVASRAIPLIDLYRGEIKDGGDGTNTMGMATGTTNTETAMPPNTNMREYVHHPLWKRRYLATNDMGRVYAFYVNEMLGIASASPPTPPKKCVGGILADEMGLGKTVMLLSLILKTKEGRISANERAVMTVAAPKSRRTATRKSPMVFESDVVDLSFGVESDSDCESIDDDESWTEALGATTNEQPIPKKAEKSSNGTTLVIAPLSLISQWEEELVSKTDLSHLVYYDSTKKALGCSAFSCVDAVVTTYGSIQSEFVSLSLTGAVEPGRSHPLLQFGWKRIILDEAHGIKNPRTILSKACCMLRSESRWCVTGTPIQNSLMDVYGLLKFLRHEPWCEPAFWRHAISSGVSTFVANPSDVIDENGIANVSTPLESSAAGAGAAFGRVRRLLAPIILRRTKNTLAEDGTPILTLPSIDFSIVRVVLSPLERQFYNALLERSQSIFEGFLNAGTATKSWFAIFSLLQRLRQACDHVSLTVGKMTETSELKRIMKCEDETVGPSSNDDVNNVIDDNFLQNLLMKFKKANAVGGKKASDKSAFVNQVAESLSQCVKASDDFLCGECPICLEEPRVENAVHTPCAHMFCKDCLLLEFREQVSRNNQWRGPNTCRNGNVCKMPLVNGGSCPVCHEWVKTECIIQIERSDNGVVSKYLDQKGVDGQPESEKENIQNRDVAARVALESAINGASSSKLEAILGELDEVWRNDVGSKILIYSQYLGFLDIISSALDKINVECFRIDGKMSLKERVEMIDRFNKKKPAQRDISPMTDGVCRRGSVFLVSMKAGGVGLNLVAASSVFIVDPWWNQAIEDQCINRIHRIGQEAKTIRVRKFVVTDSVEEKIMNLQKKKKVMANEILSDVDGGGQLEGSKPTLEDFKQLFGSS</sequence>
<keyword evidence="14" id="KW-1185">Reference proteome</keyword>
<dbReference type="InterPro" id="IPR017907">
    <property type="entry name" value="Znf_RING_CS"/>
</dbReference>
<dbReference type="InterPro" id="IPR027370">
    <property type="entry name" value="Znf-RING_euk"/>
</dbReference>
<dbReference type="SUPFAM" id="SSF52540">
    <property type="entry name" value="P-loop containing nucleoside triphosphate hydrolases"/>
    <property type="match status" value="2"/>
</dbReference>
<evidence type="ECO:0000256" key="7">
    <source>
        <dbReference type="ARBA" id="ARBA00022840"/>
    </source>
</evidence>
<keyword evidence="2" id="KW-0547">Nucleotide-binding</keyword>
<dbReference type="InterPro" id="IPR001841">
    <property type="entry name" value="Znf_RING"/>
</dbReference>
<dbReference type="Pfam" id="PF00176">
    <property type="entry name" value="SNF2-rel_dom"/>
    <property type="match status" value="1"/>
</dbReference>
<feature type="non-terminal residue" evidence="13">
    <location>
        <position position="1"/>
    </location>
</feature>
<dbReference type="InterPro" id="IPR001650">
    <property type="entry name" value="Helicase_C-like"/>
</dbReference>
<evidence type="ECO:0000256" key="1">
    <source>
        <dbReference type="ARBA" id="ARBA00022723"/>
    </source>
</evidence>
<dbReference type="SMART" id="SM00487">
    <property type="entry name" value="DEXDc"/>
    <property type="match status" value="1"/>
</dbReference>
<evidence type="ECO:0000313" key="14">
    <source>
        <dbReference type="Proteomes" id="UP001530377"/>
    </source>
</evidence>
<evidence type="ECO:0000259" key="12">
    <source>
        <dbReference type="PROSITE" id="PS51194"/>
    </source>
</evidence>